<keyword evidence="3 6" id="KW-0256">Endoplasmic reticulum</keyword>
<evidence type="ECO:0000313" key="8">
    <source>
        <dbReference type="EMBL" id="CBZ54221.1"/>
    </source>
</evidence>
<reference evidence="9" key="4">
    <citation type="journal article" date="2015" name="PLoS ONE">
        <title>Comprehensive Evaluation of Toxoplasma gondii VEG and Neospora caninum LIV Genomes with Tachyzoite Stage Transcriptome and Proteome Defines Novel Transcript Features.</title>
        <authorList>
            <person name="Ramaprasad A."/>
            <person name="Mourier T."/>
            <person name="Naeem R."/>
            <person name="Malas T.B."/>
            <person name="Moussa E."/>
            <person name="Panigrahi A."/>
            <person name="Vermont S.J."/>
            <person name="Otto T.D."/>
            <person name="Wastling J."/>
            <person name="Pain A."/>
        </authorList>
    </citation>
    <scope>NUCLEOTIDE SEQUENCE</scope>
    <source>
        <strain evidence="9">Liverpool</strain>
    </source>
</reference>
<dbReference type="GeneID" id="13442152"/>
<protein>
    <recommendedName>
        <fullName evidence="6">Reticulon-like protein</fullName>
    </recommendedName>
</protein>
<accession>F0VLU3</accession>
<comment type="subcellular location">
    <subcellularLocation>
        <location evidence="1 6">Endoplasmic reticulum membrane</location>
        <topology evidence="1 6">Multi-pass membrane protein</topology>
    </subcellularLocation>
</comment>
<sequence>MSKNSCGSSCSPGRECECGLTRLLSWENPTTTGSLFLGFNLVYFFVFVLRKSLLSVSCYFLLVPFAAGFLFRILDLAPSFGEGPAEIVSRSTIGEKINGCYEKVNHVLESVRDVLLWKNAMYSAKCCALTWAIGYVSSFFSMSFLVFCVVWIAFGLSFVKKTCATPVCSYVSPYIREAQDLTHRVVAAIPRMDNVTK</sequence>
<organism evidence="8 10">
    <name type="scientific">Neospora caninum (strain Liverpool)</name>
    <dbReference type="NCBI Taxonomy" id="572307"/>
    <lineage>
        <taxon>Eukaryota</taxon>
        <taxon>Sar</taxon>
        <taxon>Alveolata</taxon>
        <taxon>Apicomplexa</taxon>
        <taxon>Conoidasida</taxon>
        <taxon>Coccidia</taxon>
        <taxon>Eucoccidiorida</taxon>
        <taxon>Eimeriorina</taxon>
        <taxon>Sarcocystidae</taxon>
        <taxon>Neospora</taxon>
    </lineage>
</organism>
<reference evidence="8" key="1">
    <citation type="submission" date="2011-02" db="EMBL/GenBank/DDBJ databases">
        <authorList>
            <person name="Aslett M."/>
        </authorList>
    </citation>
    <scope>NUCLEOTIDE SEQUENCE</scope>
    <source>
        <strain evidence="8">Liverpool</strain>
    </source>
</reference>
<evidence type="ECO:0000256" key="2">
    <source>
        <dbReference type="ARBA" id="ARBA00022692"/>
    </source>
</evidence>
<keyword evidence="2 6" id="KW-0812">Transmembrane</keyword>
<dbReference type="RefSeq" id="XP_003884252.1">
    <property type="nucleotide sequence ID" value="XM_003884203.1"/>
</dbReference>
<dbReference type="GO" id="GO:0005789">
    <property type="term" value="C:endoplasmic reticulum membrane"/>
    <property type="evidence" value="ECO:0007669"/>
    <property type="project" value="UniProtKB-SubCell"/>
</dbReference>
<dbReference type="Pfam" id="PF02453">
    <property type="entry name" value="Reticulon"/>
    <property type="match status" value="1"/>
</dbReference>
<evidence type="ECO:0000256" key="6">
    <source>
        <dbReference type="RuleBase" id="RU363132"/>
    </source>
</evidence>
<feature type="transmembrane region" description="Helical" evidence="6">
    <location>
        <begin position="139"/>
        <end position="159"/>
    </location>
</feature>
<dbReference type="OrthoDB" id="328822at2759"/>
<evidence type="ECO:0000256" key="4">
    <source>
        <dbReference type="ARBA" id="ARBA00022989"/>
    </source>
</evidence>
<dbReference type="InterPro" id="IPR003388">
    <property type="entry name" value="Reticulon"/>
</dbReference>
<reference evidence="8" key="2">
    <citation type="submission" date="2011-03" db="EMBL/GenBank/DDBJ databases">
        <title>Comparative genomics and transcriptomics of Neospora caninum and Toxoplasma gondii.</title>
        <authorList>
            <person name="Reid A.J."/>
            <person name="Sohal A."/>
            <person name="Harris D."/>
            <person name="Quail M."/>
            <person name="Sanders M."/>
            <person name="Berriman M."/>
            <person name="Wastling J.M."/>
            <person name="Pain A."/>
        </authorList>
    </citation>
    <scope>NUCLEOTIDE SEQUENCE</scope>
    <source>
        <strain evidence="8">Liverpool</strain>
    </source>
</reference>
<dbReference type="PROSITE" id="PS50845">
    <property type="entry name" value="RETICULON"/>
    <property type="match status" value="1"/>
</dbReference>
<evidence type="ECO:0000256" key="5">
    <source>
        <dbReference type="ARBA" id="ARBA00023136"/>
    </source>
</evidence>
<evidence type="ECO:0000313" key="10">
    <source>
        <dbReference type="Proteomes" id="UP000007494"/>
    </source>
</evidence>
<keyword evidence="5 6" id="KW-0472">Membrane</keyword>
<feature type="domain" description="Reticulon" evidence="7">
    <location>
        <begin position="20"/>
        <end position="197"/>
    </location>
</feature>
<dbReference type="OMA" id="NRMENVT"/>
<dbReference type="Proteomes" id="UP000007494">
    <property type="component" value="Chromosome X"/>
</dbReference>
<evidence type="ECO:0000313" key="9">
    <source>
        <dbReference type="EMBL" id="CEL68922.1"/>
    </source>
</evidence>
<dbReference type="EMBL" id="LN714485">
    <property type="protein sequence ID" value="CEL68922.1"/>
    <property type="molecule type" value="Genomic_DNA"/>
</dbReference>
<dbReference type="AlphaFoldDB" id="F0VLU3"/>
<proteinExistence type="predicted"/>
<name>F0VLU3_NEOCL</name>
<reference evidence="10" key="3">
    <citation type="journal article" date="2012" name="PLoS Pathog.">
        <title>Comparative genomics of the apicomplexan parasites Toxoplasma gondii and Neospora caninum: Coccidia differing in host range and transmission strategy.</title>
        <authorList>
            <person name="Reid A.J."/>
            <person name="Vermont S.J."/>
            <person name="Cotton J.A."/>
            <person name="Harris D."/>
            <person name="Hill-Cawthorne G.A."/>
            <person name="Konen-Waisman S."/>
            <person name="Latham S.M."/>
            <person name="Mourier T."/>
            <person name="Norton R."/>
            <person name="Quail M.A."/>
            <person name="Sanders M."/>
            <person name="Shanmugam D."/>
            <person name="Sohal A."/>
            <person name="Wasmuth J.D."/>
            <person name="Brunk B."/>
            <person name="Grigg M.E."/>
            <person name="Howard J.C."/>
            <person name="Parkinson J."/>
            <person name="Roos D.S."/>
            <person name="Trees A.J."/>
            <person name="Berriman M."/>
            <person name="Pain A."/>
            <person name="Wastling J.M."/>
        </authorList>
    </citation>
    <scope>NUCLEOTIDE SEQUENCE [LARGE SCALE GENOMIC DNA]</scope>
    <source>
        <strain evidence="10">Liverpool</strain>
    </source>
</reference>
<dbReference type="EMBL" id="FR823391">
    <property type="protein sequence ID" value="CBZ54221.1"/>
    <property type="molecule type" value="Genomic_DNA"/>
</dbReference>
<gene>
    <name evidence="9" type="ORF">BN1204_046530</name>
    <name evidence="8" type="ORF">NCLIV_046530</name>
</gene>
<dbReference type="InParanoid" id="F0VLU3"/>
<feature type="transmembrane region" description="Helical" evidence="6">
    <location>
        <begin position="56"/>
        <end position="74"/>
    </location>
</feature>
<keyword evidence="4 6" id="KW-1133">Transmembrane helix</keyword>
<evidence type="ECO:0000259" key="7">
    <source>
        <dbReference type="PROSITE" id="PS50845"/>
    </source>
</evidence>
<feature type="transmembrane region" description="Helical" evidence="6">
    <location>
        <begin position="31"/>
        <end position="49"/>
    </location>
</feature>
<dbReference type="eggNOG" id="ENOG502T28N">
    <property type="taxonomic scope" value="Eukaryota"/>
</dbReference>
<evidence type="ECO:0000256" key="3">
    <source>
        <dbReference type="ARBA" id="ARBA00022824"/>
    </source>
</evidence>
<keyword evidence="10" id="KW-1185">Reference proteome</keyword>
<dbReference type="VEuPathDB" id="ToxoDB:NCLIV_046530"/>
<evidence type="ECO:0000256" key="1">
    <source>
        <dbReference type="ARBA" id="ARBA00004477"/>
    </source>
</evidence>